<comment type="caution">
    <text evidence="4">The sequence shown here is derived from an EMBL/GenBank/DDBJ whole genome shotgun (WGS) entry which is preliminary data.</text>
</comment>
<evidence type="ECO:0000313" key="4">
    <source>
        <dbReference type="EMBL" id="PZQ14085.1"/>
    </source>
</evidence>
<dbReference type="InterPro" id="IPR050248">
    <property type="entry name" value="Polysacc_deacetylase_ArnD"/>
</dbReference>
<dbReference type="Gene3D" id="3.20.20.370">
    <property type="entry name" value="Glycoside hydrolase/deacetylase"/>
    <property type="match status" value="1"/>
</dbReference>
<dbReference type="Pfam" id="PF01522">
    <property type="entry name" value="Polysacc_deac_1"/>
    <property type="match status" value="1"/>
</dbReference>
<feature type="domain" description="NodB homology" evidence="3">
    <location>
        <begin position="27"/>
        <end position="205"/>
    </location>
</feature>
<dbReference type="Proteomes" id="UP000249046">
    <property type="component" value="Unassembled WGS sequence"/>
</dbReference>
<dbReference type="PANTHER" id="PTHR10587">
    <property type="entry name" value="GLYCOSYL TRANSFERASE-RELATED"/>
    <property type="match status" value="1"/>
</dbReference>
<dbReference type="SUPFAM" id="SSF88713">
    <property type="entry name" value="Glycoside hydrolase/deacetylase"/>
    <property type="match status" value="1"/>
</dbReference>
<keyword evidence="1" id="KW-0479">Metal-binding</keyword>
<name>A0A2W5KGW5_9GAMM</name>
<dbReference type="PROSITE" id="PS51677">
    <property type="entry name" value="NODB"/>
    <property type="match status" value="1"/>
</dbReference>
<reference evidence="4 5" key="1">
    <citation type="submission" date="2017-08" db="EMBL/GenBank/DDBJ databases">
        <title>Infants hospitalized years apart are colonized by the same room-sourced microbial strains.</title>
        <authorList>
            <person name="Brooks B."/>
            <person name="Olm M.R."/>
            <person name="Firek B.A."/>
            <person name="Baker R."/>
            <person name="Thomas B.C."/>
            <person name="Morowitz M.J."/>
            <person name="Banfield J.F."/>
        </authorList>
    </citation>
    <scope>NUCLEOTIDE SEQUENCE [LARGE SCALE GENOMIC DNA]</scope>
    <source>
        <strain evidence="4">S2_005_003_R2_42</strain>
    </source>
</reference>
<gene>
    <name evidence="4" type="ORF">DI564_11035</name>
</gene>
<dbReference type="GO" id="GO:0016810">
    <property type="term" value="F:hydrolase activity, acting on carbon-nitrogen (but not peptide) bonds"/>
    <property type="evidence" value="ECO:0007669"/>
    <property type="project" value="InterPro"/>
</dbReference>
<keyword evidence="2" id="KW-0378">Hydrolase</keyword>
<evidence type="ECO:0000256" key="2">
    <source>
        <dbReference type="ARBA" id="ARBA00022801"/>
    </source>
</evidence>
<dbReference type="InterPro" id="IPR002509">
    <property type="entry name" value="NODB_dom"/>
</dbReference>
<dbReference type="GO" id="GO:0005975">
    <property type="term" value="P:carbohydrate metabolic process"/>
    <property type="evidence" value="ECO:0007669"/>
    <property type="project" value="InterPro"/>
</dbReference>
<organism evidence="4 5">
    <name type="scientific">Rhodanobacter denitrificans</name>
    <dbReference type="NCBI Taxonomy" id="666685"/>
    <lineage>
        <taxon>Bacteria</taxon>
        <taxon>Pseudomonadati</taxon>
        <taxon>Pseudomonadota</taxon>
        <taxon>Gammaproteobacteria</taxon>
        <taxon>Lysobacterales</taxon>
        <taxon>Rhodanobacteraceae</taxon>
        <taxon>Rhodanobacter</taxon>
    </lineage>
</organism>
<dbReference type="AlphaFoldDB" id="A0A2W5KGW5"/>
<dbReference type="GO" id="GO:0016020">
    <property type="term" value="C:membrane"/>
    <property type="evidence" value="ECO:0007669"/>
    <property type="project" value="TreeGrafter"/>
</dbReference>
<dbReference type="InterPro" id="IPR011330">
    <property type="entry name" value="Glyco_hydro/deAcase_b/a-brl"/>
</dbReference>
<sequence>MKLPNKQTLLGLLPDALALTRGDRSERSAYLTFDDGPNPTYTPPLLDLLARYGARASFFLIGDQVERHPDIVERIVAEGHLIGNHSYDHPHFDRLPLGDQIAQVERTDRLLARFDGRPRHRFRTPRGVVPLRLLARFARERRGITYWSYDSLDYDDHPVDRLAAALERHGLRNGEIVLMHDDSARAAGILERLLPQWRDQGIALRALPEEPA</sequence>
<proteinExistence type="predicted"/>
<dbReference type="PANTHER" id="PTHR10587:SF133">
    <property type="entry name" value="CHITIN DEACETYLASE 1-RELATED"/>
    <property type="match status" value="1"/>
</dbReference>
<dbReference type="GO" id="GO:0046872">
    <property type="term" value="F:metal ion binding"/>
    <property type="evidence" value="ECO:0007669"/>
    <property type="project" value="UniProtKB-KW"/>
</dbReference>
<evidence type="ECO:0000313" key="5">
    <source>
        <dbReference type="Proteomes" id="UP000249046"/>
    </source>
</evidence>
<protein>
    <submittedName>
        <fullName evidence="4">Polysaccharide deacetylase</fullName>
    </submittedName>
</protein>
<evidence type="ECO:0000256" key="1">
    <source>
        <dbReference type="ARBA" id="ARBA00022723"/>
    </source>
</evidence>
<dbReference type="CDD" id="cd10917">
    <property type="entry name" value="CE4_NodB_like_6s_7s"/>
    <property type="match status" value="1"/>
</dbReference>
<dbReference type="EMBL" id="QFPO01000008">
    <property type="protein sequence ID" value="PZQ14085.1"/>
    <property type="molecule type" value="Genomic_DNA"/>
</dbReference>
<evidence type="ECO:0000259" key="3">
    <source>
        <dbReference type="PROSITE" id="PS51677"/>
    </source>
</evidence>
<accession>A0A2W5KGW5</accession>